<dbReference type="EMBL" id="LNYX01000027">
    <property type="protein sequence ID" value="KTD62698.1"/>
    <property type="molecule type" value="Genomic_DNA"/>
</dbReference>
<reference evidence="2 3" key="1">
    <citation type="submission" date="2015-11" db="EMBL/GenBank/DDBJ databases">
        <title>Genomic analysis of 38 Legionella species identifies large and diverse effector repertoires.</title>
        <authorList>
            <person name="Burstein D."/>
            <person name="Amaro F."/>
            <person name="Zusman T."/>
            <person name="Lifshitz Z."/>
            <person name="Cohen O."/>
            <person name="Gilbert J.A."/>
            <person name="Pupko T."/>
            <person name="Shuman H.A."/>
            <person name="Segal G."/>
        </authorList>
    </citation>
    <scope>NUCLEOTIDE SEQUENCE [LARGE SCALE GENOMIC DNA]</scope>
    <source>
        <strain evidence="2 3">Mt.St.Helens-9</strain>
    </source>
</reference>
<dbReference type="RefSeq" id="WP_058483645.1">
    <property type="nucleotide sequence ID" value="NZ_CAAAII010000016.1"/>
</dbReference>
<keyword evidence="1" id="KW-0472">Membrane</keyword>
<name>A0A0W0Z0P5_LEGSP</name>
<protein>
    <submittedName>
        <fullName evidence="2">Membrane protein</fullName>
    </submittedName>
</protein>
<organism evidence="2 3">
    <name type="scientific">Legionella spiritensis</name>
    <dbReference type="NCBI Taxonomy" id="452"/>
    <lineage>
        <taxon>Bacteria</taxon>
        <taxon>Pseudomonadati</taxon>
        <taxon>Pseudomonadota</taxon>
        <taxon>Gammaproteobacteria</taxon>
        <taxon>Legionellales</taxon>
        <taxon>Legionellaceae</taxon>
        <taxon>Legionella</taxon>
    </lineage>
</organism>
<feature type="transmembrane region" description="Helical" evidence="1">
    <location>
        <begin position="51"/>
        <end position="73"/>
    </location>
</feature>
<feature type="transmembrane region" description="Helical" evidence="1">
    <location>
        <begin position="115"/>
        <end position="136"/>
    </location>
</feature>
<sequence length="139" mass="16033">MTAITIKTFIAALLVFFITDMVWLGWLAKSYYIEQYKPWLRLTNGQLQPIWWAAFLVYLLFALSIVVFILPLASGSLQNAAFYGIILGAVIYGVYDFTCLALFKNWPPGMAFVDWVWGMVLCGWGSFITVWVHNYFKQH</sequence>
<evidence type="ECO:0000256" key="1">
    <source>
        <dbReference type="SAM" id="Phobius"/>
    </source>
</evidence>
<evidence type="ECO:0000313" key="3">
    <source>
        <dbReference type="Proteomes" id="UP000054877"/>
    </source>
</evidence>
<dbReference type="Pfam" id="PF09945">
    <property type="entry name" value="DUF2177"/>
    <property type="match status" value="1"/>
</dbReference>
<gene>
    <name evidence="2" type="ORF">Lspi_1719</name>
</gene>
<dbReference type="InterPro" id="IPR018687">
    <property type="entry name" value="DUF2177_membr"/>
</dbReference>
<keyword evidence="3" id="KW-1185">Reference proteome</keyword>
<comment type="caution">
    <text evidence="2">The sequence shown here is derived from an EMBL/GenBank/DDBJ whole genome shotgun (WGS) entry which is preliminary data.</text>
</comment>
<evidence type="ECO:0000313" key="2">
    <source>
        <dbReference type="EMBL" id="KTD62698.1"/>
    </source>
</evidence>
<accession>A0A0W0Z0P5</accession>
<dbReference type="AlphaFoldDB" id="A0A0W0Z0P5"/>
<proteinExistence type="predicted"/>
<feature type="transmembrane region" description="Helical" evidence="1">
    <location>
        <begin position="80"/>
        <end position="103"/>
    </location>
</feature>
<keyword evidence="1" id="KW-0812">Transmembrane</keyword>
<keyword evidence="1" id="KW-1133">Transmembrane helix</keyword>
<dbReference type="OrthoDB" id="166547at2"/>
<dbReference type="PATRIC" id="fig|452.5.peg.1893"/>
<dbReference type="Proteomes" id="UP000054877">
    <property type="component" value="Unassembled WGS sequence"/>
</dbReference>